<evidence type="ECO:0000313" key="1">
    <source>
        <dbReference type="EMBL" id="RKW71194.1"/>
    </source>
</evidence>
<reference evidence="1 2" key="1">
    <citation type="submission" date="2018-07" db="EMBL/GenBank/DDBJ databases">
        <title>Arthrobacter sp. nov., isolated from raw cow's milk with high bacterial count.</title>
        <authorList>
            <person name="Hahne J."/>
            <person name="Isele D."/>
            <person name="Lipski A."/>
        </authorList>
    </citation>
    <scope>NUCLEOTIDE SEQUENCE [LARGE SCALE GENOMIC DNA]</scope>
    <source>
        <strain evidence="1 2">JZ R-183</strain>
    </source>
</reference>
<sequence>MNVVDQLMDTGVPGVRFQLPSLRPVIVDQEQAARVLVEQEAGHRVVVLIAMGRFADAAEVVAESRLMDPSNPRLRLLDTEVTRWNGDTERAINRLRRLLEEFAGTSTEADVLQQLGADFYTQGDMKAAATRFRGAWEGREAAGADERLIECSRRSYELVQLELESA</sequence>
<name>A0A496PL08_9MICC</name>
<dbReference type="SUPFAM" id="SSF48452">
    <property type="entry name" value="TPR-like"/>
    <property type="match status" value="1"/>
</dbReference>
<dbReference type="EMBL" id="QQXL01000002">
    <property type="protein sequence ID" value="RKW71194.1"/>
    <property type="molecule type" value="Genomic_DNA"/>
</dbReference>
<protein>
    <submittedName>
        <fullName evidence="1">Tetratricopeptide repeat protein</fullName>
    </submittedName>
</protein>
<organism evidence="1 2">
    <name type="scientific">Galactobacter caseinivorans</name>
    <dbReference type="NCBI Taxonomy" id="2676123"/>
    <lineage>
        <taxon>Bacteria</taxon>
        <taxon>Bacillati</taxon>
        <taxon>Actinomycetota</taxon>
        <taxon>Actinomycetes</taxon>
        <taxon>Micrococcales</taxon>
        <taxon>Micrococcaceae</taxon>
        <taxon>Galactobacter</taxon>
    </lineage>
</organism>
<dbReference type="Gene3D" id="1.25.40.10">
    <property type="entry name" value="Tetratricopeptide repeat domain"/>
    <property type="match status" value="1"/>
</dbReference>
<dbReference type="Proteomes" id="UP000273119">
    <property type="component" value="Unassembled WGS sequence"/>
</dbReference>
<gene>
    <name evidence="1" type="ORF">DWQ67_05260</name>
</gene>
<keyword evidence="2" id="KW-1185">Reference proteome</keyword>
<proteinExistence type="predicted"/>
<accession>A0A496PL08</accession>
<dbReference type="InterPro" id="IPR011990">
    <property type="entry name" value="TPR-like_helical_dom_sf"/>
</dbReference>
<evidence type="ECO:0000313" key="2">
    <source>
        <dbReference type="Proteomes" id="UP000273119"/>
    </source>
</evidence>
<dbReference type="AlphaFoldDB" id="A0A496PL08"/>
<dbReference type="RefSeq" id="WP_121484529.1">
    <property type="nucleotide sequence ID" value="NZ_QQXL01000002.1"/>
</dbReference>
<comment type="caution">
    <text evidence="1">The sequence shown here is derived from an EMBL/GenBank/DDBJ whole genome shotgun (WGS) entry which is preliminary data.</text>
</comment>